<reference evidence="1" key="1">
    <citation type="submission" date="2021-06" db="EMBL/GenBank/DDBJ databases">
        <authorList>
            <person name="Kallberg Y."/>
            <person name="Tangrot J."/>
            <person name="Rosling A."/>
        </authorList>
    </citation>
    <scope>NUCLEOTIDE SEQUENCE</scope>
    <source>
        <strain evidence="1">IL203A</strain>
    </source>
</reference>
<protein>
    <submittedName>
        <fullName evidence="1">4253_t:CDS:1</fullName>
    </submittedName>
</protein>
<comment type="caution">
    <text evidence="1">The sequence shown here is derived from an EMBL/GenBank/DDBJ whole genome shotgun (WGS) entry which is preliminary data.</text>
</comment>
<evidence type="ECO:0000313" key="2">
    <source>
        <dbReference type="Proteomes" id="UP000789702"/>
    </source>
</evidence>
<gene>
    <name evidence="1" type="ORF">DHETER_LOCUS13351</name>
</gene>
<feature type="non-terminal residue" evidence="1">
    <location>
        <position position="1"/>
    </location>
</feature>
<dbReference type="Proteomes" id="UP000789702">
    <property type="component" value="Unassembled WGS sequence"/>
</dbReference>
<keyword evidence="2" id="KW-1185">Reference proteome</keyword>
<accession>A0ACA9PY90</accession>
<sequence>FISLDLTSGYWQVEVKEKDKEKTVFITKYSLYEFNVIPFGLSNASPHFKNL</sequence>
<dbReference type="EMBL" id="CAJVPU010036239">
    <property type="protein sequence ID" value="CAG8729619.1"/>
    <property type="molecule type" value="Genomic_DNA"/>
</dbReference>
<proteinExistence type="predicted"/>
<organism evidence="1 2">
    <name type="scientific">Dentiscutata heterogama</name>
    <dbReference type="NCBI Taxonomy" id="1316150"/>
    <lineage>
        <taxon>Eukaryota</taxon>
        <taxon>Fungi</taxon>
        <taxon>Fungi incertae sedis</taxon>
        <taxon>Mucoromycota</taxon>
        <taxon>Glomeromycotina</taxon>
        <taxon>Glomeromycetes</taxon>
        <taxon>Diversisporales</taxon>
        <taxon>Gigasporaceae</taxon>
        <taxon>Dentiscutata</taxon>
    </lineage>
</organism>
<evidence type="ECO:0000313" key="1">
    <source>
        <dbReference type="EMBL" id="CAG8729619.1"/>
    </source>
</evidence>
<name>A0ACA9PY90_9GLOM</name>